<organism evidence="1 2">
    <name type="scientific">Methylobacterium marchantiae</name>
    <dbReference type="NCBI Taxonomy" id="600331"/>
    <lineage>
        <taxon>Bacteria</taxon>
        <taxon>Pseudomonadati</taxon>
        <taxon>Pseudomonadota</taxon>
        <taxon>Alphaproteobacteria</taxon>
        <taxon>Hyphomicrobiales</taxon>
        <taxon>Methylobacteriaceae</taxon>
        <taxon>Methylobacterium</taxon>
    </lineage>
</organism>
<gene>
    <name evidence="1" type="ORF">ACFQ4G_18175</name>
</gene>
<evidence type="ECO:0000313" key="1">
    <source>
        <dbReference type="EMBL" id="MFD1303503.1"/>
    </source>
</evidence>
<evidence type="ECO:0000313" key="2">
    <source>
        <dbReference type="Proteomes" id="UP001597176"/>
    </source>
</evidence>
<reference evidence="2" key="1">
    <citation type="journal article" date="2019" name="Int. J. Syst. Evol. Microbiol.">
        <title>The Global Catalogue of Microorganisms (GCM) 10K type strain sequencing project: providing services to taxonomists for standard genome sequencing and annotation.</title>
        <authorList>
            <consortium name="The Broad Institute Genomics Platform"/>
            <consortium name="The Broad Institute Genome Sequencing Center for Infectious Disease"/>
            <person name="Wu L."/>
            <person name="Ma J."/>
        </authorList>
    </citation>
    <scope>NUCLEOTIDE SEQUENCE [LARGE SCALE GENOMIC DNA]</scope>
    <source>
        <strain evidence="2">CCUG 56108</strain>
    </source>
</reference>
<name>A0ABW3X1Z9_9HYPH</name>
<protein>
    <submittedName>
        <fullName evidence="1">Uncharacterized protein</fullName>
    </submittedName>
</protein>
<sequence>MAVMRALAGIPVARSYAREDEDGNLIRVVVYREPASGRCVQVTTPVQPMTPKRK</sequence>
<comment type="caution">
    <text evidence="1">The sequence shown here is derived from an EMBL/GenBank/DDBJ whole genome shotgun (WGS) entry which is preliminary data.</text>
</comment>
<accession>A0ABW3X1Z9</accession>
<keyword evidence="2" id="KW-1185">Reference proteome</keyword>
<dbReference type="EMBL" id="JBHTND010000030">
    <property type="protein sequence ID" value="MFD1303503.1"/>
    <property type="molecule type" value="Genomic_DNA"/>
</dbReference>
<dbReference type="RefSeq" id="WP_238208530.1">
    <property type="nucleotide sequence ID" value="NZ_JBHTND010000030.1"/>
</dbReference>
<proteinExistence type="predicted"/>
<dbReference type="Proteomes" id="UP001597176">
    <property type="component" value="Unassembled WGS sequence"/>
</dbReference>